<dbReference type="SUPFAM" id="SSF53807">
    <property type="entry name" value="Helical backbone' metal receptor"/>
    <property type="match status" value="1"/>
</dbReference>
<dbReference type="Gene3D" id="3.40.50.1980">
    <property type="entry name" value="Nitrogenase molybdenum iron protein domain"/>
    <property type="match status" value="1"/>
</dbReference>
<dbReference type="InterPro" id="IPR002491">
    <property type="entry name" value="ABC_transptr_periplasmic_BD"/>
</dbReference>
<name>A0A5S9MMG5_BACIA</name>
<organism evidence="2 3">
    <name type="scientific">Bacillus safensis</name>
    <dbReference type="NCBI Taxonomy" id="561879"/>
    <lineage>
        <taxon>Bacteria</taxon>
        <taxon>Bacillati</taxon>
        <taxon>Bacillota</taxon>
        <taxon>Bacilli</taxon>
        <taxon>Bacillales</taxon>
        <taxon>Bacillaceae</taxon>
        <taxon>Bacillus</taxon>
    </lineage>
</organism>
<evidence type="ECO:0000313" key="2">
    <source>
        <dbReference type="EMBL" id="BBP93199.1"/>
    </source>
</evidence>
<evidence type="ECO:0000313" key="3">
    <source>
        <dbReference type="Proteomes" id="UP000464658"/>
    </source>
</evidence>
<proteinExistence type="predicted"/>
<dbReference type="AlphaFoldDB" id="A0A5S9MMG5"/>
<dbReference type="EMBL" id="AP021906">
    <property type="protein sequence ID" value="BBP93199.1"/>
    <property type="molecule type" value="Genomic_DNA"/>
</dbReference>
<dbReference type="Proteomes" id="UP000464658">
    <property type="component" value="Chromosome"/>
</dbReference>
<feature type="domain" description="Fe/B12 periplasmic-binding" evidence="1">
    <location>
        <begin position="1"/>
        <end position="52"/>
    </location>
</feature>
<protein>
    <recommendedName>
        <fullName evidence="1">Fe/B12 periplasmic-binding domain-containing protein</fullName>
    </recommendedName>
</protein>
<reference evidence="2 3" key="1">
    <citation type="submission" date="2019-12" db="EMBL/GenBank/DDBJ databases">
        <title>Full genome sequence of a Bacillus safensis strain isolated from commercially available natto in Indonesia.</title>
        <authorList>
            <person name="Yoshida M."/>
            <person name="Uomi M."/>
            <person name="Waturangi D."/>
            <person name="Ekaputri J.J."/>
            <person name="Setiamarga D.H.E."/>
        </authorList>
    </citation>
    <scope>NUCLEOTIDE SEQUENCE [LARGE SCALE GENOMIC DNA]</scope>
    <source>
        <strain evidence="2 3">IDN1</strain>
    </source>
</reference>
<dbReference type="PROSITE" id="PS50983">
    <property type="entry name" value="FE_B12_PBP"/>
    <property type="match status" value="1"/>
</dbReference>
<evidence type="ECO:0000259" key="1">
    <source>
        <dbReference type="PROSITE" id="PS50983"/>
    </source>
</evidence>
<sequence length="53" mass="5853">MSEMKQNAAWHDVSAVKNGRVEVLPSDLFGTNPGADVIKAIDELEKRLKRLSS</sequence>
<accession>A0A5S9MMG5</accession>
<gene>
    <name evidence="2" type="ORF">BsIDN1_68170</name>
</gene>